<protein>
    <submittedName>
        <fullName evidence="1">Uncharacterized protein</fullName>
    </submittedName>
</protein>
<comment type="caution">
    <text evidence="1">The sequence shown here is derived from an EMBL/GenBank/DDBJ whole genome shotgun (WGS) entry which is preliminary data.</text>
</comment>
<dbReference type="Proteomes" id="UP001149954">
    <property type="component" value="Unassembled WGS sequence"/>
</dbReference>
<dbReference type="InterPro" id="IPR016084">
    <property type="entry name" value="Haem_Oase-like_multi-hlx"/>
</dbReference>
<dbReference type="EMBL" id="JAPWDS010000002">
    <property type="protein sequence ID" value="KAJ5512840.1"/>
    <property type="molecule type" value="Genomic_DNA"/>
</dbReference>
<gene>
    <name evidence="1" type="ORF">N7463_002392</name>
</gene>
<dbReference type="OrthoDB" id="10057598at2759"/>
<keyword evidence="2" id="KW-1185">Reference proteome</keyword>
<dbReference type="SMART" id="SM01236">
    <property type="entry name" value="Haem_oxygenase_2"/>
    <property type="match status" value="1"/>
</dbReference>
<evidence type="ECO:0000313" key="2">
    <source>
        <dbReference type="Proteomes" id="UP001149954"/>
    </source>
</evidence>
<reference evidence="1" key="1">
    <citation type="submission" date="2022-12" db="EMBL/GenBank/DDBJ databases">
        <authorList>
            <person name="Petersen C."/>
        </authorList>
    </citation>
    <scope>NUCLEOTIDE SEQUENCE</scope>
    <source>
        <strain evidence="1">IBT 29495</strain>
    </source>
</reference>
<name>A0A9X0C8Z3_9EURO</name>
<reference evidence="1" key="2">
    <citation type="journal article" date="2023" name="IMA Fungus">
        <title>Comparative genomic study of the Penicillium genus elucidates a diverse pangenome and 15 lateral gene transfer events.</title>
        <authorList>
            <person name="Petersen C."/>
            <person name="Sorensen T."/>
            <person name="Nielsen M.R."/>
            <person name="Sondergaard T.E."/>
            <person name="Sorensen J.L."/>
            <person name="Fitzpatrick D.A."/>
            <person name="Frisvad J.C."/>
            <person name="Nielsen K.L."/>
        </authorList>
    </citation>
    <scope>NUCLEOTIDE SEQUENCE</scope>
    <source>
        <strain evidence="1">IBT 29495</strain>
    </source>
</reference>
<sequence>MYFQLHNLEEHSSVLESARNELLDMVAEGISLALEDPQKGILGINSYDAQCLRNFISQEHENIMMEWTSYVSRRELGKNPTLFGTIGEAKKWLAQRAPAKLVDGAWLGHIHKITTPFALRGVTKDTWQILSEELGDGDLSRNHVFVYQQLLKEIGCPLPDPQSRDFIRPCYLEAMDDQRSWKAAVAQLLISLFPNEFLPEILGFNMHYELISLEAMMAARELKDLGVDPSYFLLHICIDNADSGHTAMALLNVISYLEMIKATECDSALEEKWKRVQAGYILSQTLAVSPCDGIDFPDSRIEMSGRASKSVPIDPLTRRVIEIFKDKTSISQKYHCQSKVRIGSRTLVEWLDSSSWAHDDQQKHLELLGTLSQAKPWVHPGMGSESRLVQELSCGGRMFGAFTNEEVDILIAWIDALGPENTTWLYYRFTVREPVASRDIVSSLQDPACHHPVLAARSMDKTTTSAFVAEFPDFCFNAGFTTEEQPLNTPCQSQLPDVVALWFAHIGLLENMINVPSRTATSLYSNILLVLRAQAGFAIETHIPAGMAEMTRPSSPSLVEIGLEIVSSAQWTDGANLSCLKDVLLLTRRQGQSEDSAKLAYNMLQWANHPDENLGLLVGLALAFLGLKDAIAMPHELLGEEGQVALKMIVERERKGLLKCVQDIKGMDGAHYRDLKRGYCIGRVALEKCLEKAGQKTTNTLGSSLTEEMKKNGGI</sequence>
<proteinExistence type="predicted"/>
<dbReference type="AlphaFoldDB" id="A0A9X0C8Z3"/>
<evidence type="ECO:0000313" key="1">
    <source>
        <dbReference type="EMBL" id="KAJ5512840.1"/>
    </source>
</evidence>
<dbReference type="Pfam" id="PF14518">
    <property type="entry name" value="Haem_oxygenas_2"/>
    <property type="match status" value="1"/>
</dbReference>
<dbReference type="Gene3D" id="1.20.910.10">
    <property type="entry name" value="Heme oxygenase-like"/>
    <property type="match status" value="1"/>
</dbReference>
<accession>A0A9X0C8Z3</accession>
<organism evidence="1 2">
    <name type="scientific">Penicillium fimorum</name>
    <dbReference type="NCBI Taxonomy" id="1882269"/>
    <lineage>
        <taxon>Eukaryota</taxon>
        <taxon>Fungi</taxon>
        <taxon>Dikarya</taxon>
        <taxon>Ascomycota</taxon>
        <taxon>Pezizomycotina</taxon>
        <taxon>Eurotiomycetes</taxon>
        <taxon>Eurotiomycetidae</taxon>
        <taxon>Eurotiales</taxon>
        <taxon>Aspergillaceae</taxon>
        <taxon>Penicillium</taxon>
    </lineage>
</organism>